<dbReference type="eggNOG" id="COG2214">
    <property type="taxonomic scope" value="Bacteria"/>
</dbReference>
<dbReference type="KEGG" id="tvi:Thivi_2669"/>
<sequence>MGRLLILIGIVLAVLWFLHWFRVTPPEQVSRVLRKVALWGVIGLVLLAVLTGRLNPLFAALGALIPVVLRVAHLLRLAPALQQLIRALGLGGLAGAAHAGQQASAIRTRYLSMRLDHATGALDGSVLDGPFKGRQLGELDLDDLLRMLELYRDSDAQSAAVLESYLDREHGDDWRDRVEGQSGVGKAPPSSGRLSDAEARSILGVDANANAEAIRAAHRRLMQRLHPDRGGSDYLAAQINAAKRTLLGE</sequence>
<evidence type="ECO:0000256" key="7">
    <source>
        <dbReference type="SAM" id="MobiDB-lite"/>
    </source>
</evidence>
<dbReference type="Proteomes" id="UP000006062">
    <property type="component" value="Chromosome"/>
</dbReference>
<evidence type="ECO:0000256" key="8">
    <source>
        <dbReference type="SAM" id="Phobius"/>
    </source>
</evidence>
<evidence type="ECO:0000256" key="5">
    <source>
        <dbReference type="ARBA" id="ARBA00023186"/>
    </source>
</evidence>
<dbReference type="STRING" id="765911.Thivi_2669"/>
<feature type="region of interest" description="Disordered" evidence="7">
    <location>
        <begin position="173"/>
        <end position="196"/>
    </location>
</feature>
<dbReference type="GO" id="GO:0016020">
    <property type="term" value="C:membrane"/>
    <property type="evidence" value="ECO:0007669"/>
    <property type="project" value="UniProtKB-SubCell"/>
</dbReference>
<dbReference type="SUPFAM" id="SSF46565">
    <property type="entry name" value="Chaperone J-domain"/>
    <property type="match status" value="1"/>
</dbReference>
<keyword evidence="4 8" id="KW-0472">Membrane</keyword>
<dbReference type="AlphaFoldDB" id="I3YC71"/>
<dbReference type="SMART" id="SM00271">
    <property type="entry name" value="DnaJ"/>
    <property type="match status" value="1"/>
</dbReference>
<feature type="domain" description="J" evidence="9">
    <location>
        <begin position="198"/>
        <end position="249"/>
    </location>
</feature>
<dbReference type="OrthoDB" id="581986at2"/>
<dbReference type="PANTHER" id="PTHR12763:SF28">
    <property type="entry name" value="GEO10507P1-RELATED"/>
    <property type="match status" value="1"/>
</dbReference>
<proteinExistence type="inferred from homology"/>
<reference evidence="10 11" key="1">
    <citation type="submission" date="2012-06" db="EMBL/GenBank/DDBJ databases">
        <title>Complete sequence of Thiocystis violascens DSM 198.</title>
        <authorList>
            <consortium name="US DOE Joint Genome Institute"/>
            <person name="Lucas S."/>
            <person name="Han J."/>
            <person name="Lapidus A."/>
            <person name="Cheng J.-F."/>
            <person name="Goodwin L."/>
            <person name="Pitluck S."/>
            <person name="Peters L."/>
            <person name="Ovchinnikova G."/>
            <person name="Teshima H."/>
            <person name="Detter J.C."/>
            <person name="Han C."/>
            <person name="Tapia R."/>
            <person name="Land M."/>
            <person name="Hauser L."/>
            <person name="Kyrpides N."/>
            <person name="Ivanova N."/>
            <person name="Pagani I."/>
            <person name="Vogl K."/>
            <person name="Liu Z."/>
            <person name="Frigaard N.-U."/>
            <person name="Bryant D."/>
            <person name="Woyke T."/>
        </authorList>
    </citation>
    <scope>NUCLEOTIDE SEQUENCE [LARGE SCALE GENOMIC DNA]</scope>
    <source>
        <strain evidence="11">ATCC 17096 / DSM 198 / 6111</strain>
    </source>
</reference>
<evidence type="ECO:0000256" key="6">
    <source>
        <dbReference type="ARBA" id="ARBA00038105"/>
    </source>
</evidence>
<evidence type="ECO:0000256" key="3">
    <source>
        <dbReference type="ARBA" id="ARBA00022989"/>
    </source>
</evidence>
<evidence type="ECO:0000256" key="4">
    <source>
        <dbReference type="ARBA" id="ARBA00023136"/>
    </source>
</evidence>
<dbReference type="HOGENOM" id="CLU_017633_13_1_6"/>
<gene>
    <name evidence="10" type="ordered locus">Thivi_2669</name>
</gene>
<dbReference type="PANTHER" id="PTHR12763">
    <property type="match status" value="1"/>
</dbReference>
<keyword evidence="2 8" id="KW-0812">Transmembrane</keyword>
<name>I3YC71_THIV6</name>
<evidence type="ECO:0000259" key="9">
    <source>
        <dbReference type="PROSITE" id="PS50076"/>
    </source>
</evidence>
<dbReference type="Gene3D" id="1.10.287.110">
    <property type="entry name" value="DnaJ domain"/>
    <property type="match status" value="1"/>
</dbReference>
<evidence type="ECO:0000256" key="2">
    <source>
        <dbReference type="ARBA" id="ARBA00022692"/>
    </source>
</evidence>
<evidence type="ECO:0000313" key="10">
    <source>
        <dbReference type="EMBL" id="AFL74589.1"/>
    </source>
</evidence>
<evidence type="ECO:0000313" key="11">
    <source>
        <dbReference type="Proteomes" id="UP000006062"/>
    </source>
</evidence>
<protein>
    <submittedName>
        <fullName evidence="10">DnaJ-class molecular chaperone with C-terminal Zn finger domain</fullName>
    </submittedName>
</protein>
<comment type="subcellular location">
    <subcellularLocation>
        <location evidence="1">Membrane</location>
        <topology evidence="1">Single-pass membrane protein</topology>
    </subcellularLocation>
</comment>
<dbReference type="PROSITE" id="PS50076">
    <property type="entry name" value="DNAJ_2"/>
    <property type="match status" value="1"/>
</dbReference>
<feature type="transmembrane region" description="Helical" evidence="8">
    <location>
        <begin position="6"/>
        <end position="24"/>
    </location>
</feature>
<keyword evidence="3 8" id="KW-1133">Transmembrane helix</keyword>
<dbReference type="InterPro" id="IPR036869">
    <property type="entry name" value="J_dom_sf"/>
</dbReference>
<feature type="transmembrane region" description="Helical" evidence="8">
    <location>
        <begin position="36"/>
        <end position="52"/>
    </location>
</feature>
<dbReference type="RefSeq" id="WP_014779024.1">
    <property type="nucleotide sequence ID" value="NC_018012.1"/>
</dbReference>
<keyword evidence="5" id="KW-0143">Chaperone</keyword>
<dbReference type="CDD" id="cd06257">
    <property type="entry name" value="DnaJ"/>
    <property type="match status" value="1"/>
</dbReference>
<organism evidence="10 11">
    <name type="scientific">Thiocystis violascens (strain ATCC 17096 / DSM 198 / 6111)</name>
    <name type="common">Chromatium violascens</name>
    <dbReference type="NCBI Taxonomy" id="765911"/>
    <lineage>
        <taxon>Bacteria</taxon>
        <taxon>Pseudomonadati</taxon>
        <taxon>Pseudomonadota</taxon>
        <taxon>Gammaproteobacteria</taxon>
        <taxon>Chromatiales</taxon>
        <taxon>Chromatiaceae</taxon>
        <taxon>Thiocystis</taxon>
    </lineage>
</organism>
<evidence type="ECO:0000256" key="1">
    <source>
        <dbReference type="ARBA" id="ARBA00004167"/>
    </source>
</evidence>
<keyword evidence="11" id="KW-1185">Reference proteome</keyword>
<dbReference type="EMBL" id="CP003154">
    <property type="protein sequence ID" value="AFL74589.1"/>
    <property type="molecule type" value="Genomic_DNA"/>
</dbReference>
<comment type="similarity">
    <text evidence="6">Belongs to the TIM14 family.</text>
</comment>
<accession>I3YC71</accession>
<dbReference type="InterPro" id="IPR001623">
    <property type="entry name" value="DnaJ_domain"/>
</dbReference>